<dbReference type="PANTHER" id="PTHR43630">
    <property type="entry name" value="POLY-BETA-1,6-N-ACETYL-D-GLUCOSAMINE SYNTHASE"/>
    <property type="match status" value="1"/>
</dbReference>
<dbReference type="Pfam" id="PF00535">
    <property type="entry name" value="Glycos_transf_2"/>
    <property type="match status" value="1"/>
</dbReference>
<evidence type="ECO:0000313" key="7">
    <source>
        <dbReference type="Proteomes" id="UP000727490"/>
    </source>
</evidence>
<dbReference type="EMBL" id="RPHB01000014">
    <property type="protein sequence ID" value="MBW3470362.1"/>
    <property type="molecule type" value="Genomic_DNA"/>
</dbReference>
<keyword evidence="4" id="KW-0472">Membrane</keyword>
<evidence type="ECO:0000256" key="1">
    <source>
        <dbReference type="ARBA" id="ARBA00006739"/>
    </source>
</evidence>
<sequence>MLTFYFLVGILYVLMMGTLAYLWRSEAKGDKKKQGNYSVTIILPFRNEAHHLPTILDSVFRLDYERFELILVDDGSDDGSWELAKNILAACVKNNFSFRLIKSEGAGKKVALNTGISQAKGEIILTTDADCRLPENWLHVMTAEFSEEGVHLVAGPVLTQNGTGFFDHFQQIEWASILLLSKASVDLGNPLMCSGANLAFRKSAFEAVEGYQGNFEHLSGDDEFLLKKVVRKYGAKAVFYQHTPDAVVVTVPQRSLKSLFSQRFRWASKWKMHKSWVHALSALVPVLFQLIFLSAVFLVGLGYGGLALLSLLLLSKILGEWYALSTVLDFYGRKISFWSFFKTSCIHPFFVLGVVIGVLIGKFDWKGRNSSFKP</sequence>
<feature type="transmembrane region" description="Helical" evidence="4">
    <location>
        <begin position="275"/>
        <end position="299"/>
    </location>
</feature>
<proteinExistence type="inferred from homology"/>
<evidence type="ECO:0000313" key="6">
    <source>
        <dbReference type="EMBL" id="MBW3470362.1"/>
    </source>
</evidence>
<organism evidence="6 7">
    <name type="scientific">Arthrospiribacter ruber</name>
    <dbReference type="NCBI Taxonomy" id="2487934"/>
    <lineage>
        <taxon>Bacteria</taxon>
        <taxon>Pseudomonadati</taxon>
        <taxon>Bacteroidota</taxon>
        <taxon>Cytophagia</taxon>
        <taxon>Cytophagales</taxon>
        <taxon>Cyclobacteriaceae</taxon>
        <taxon>Arthrospiribacter</taxon>
    </lineage>
</organism>
<protein>
    <submittedName>
        <fullName evidence="6">Glycosyltransferase</fullName>
    </submittedName>
</protein>
<keyword evidence="4" id="KW-1133">Transmembrane helix</keyword>
<gene>
    <name evidence="6" type="ORF">EGN73_21495</name>
</gene>
<evidence type="ECO:0000259" key="5">
    <source>
        <dbReference type="Pfam" id="PF00535"/>
    </source>
</evidence>
<evidence type="ECO:0000256" key="4">
    <source>
        <dbReference type="SAM" id="Phobius"/>
    </source>
</evidence>
<dbReference type="Proteomes" id="UP000727490">
    <property type="component" value="Unassembled WGS sequence"/>
</dbReference>
<keyword evidence="2" id="KW-0328">Glycosyltransferase</keyword>
<evidence type="ECO:0000256" key="2">
    <source>
        <dbReference type="ARBA" id="ARBA00022676"/>
    </source>
</evidence>
<dbReference type="InterPro" id="IPR001173">
    <property type="entry name" value="Glyco_trans_2-like"/>
</dbReference>
<dbReference type="AlphaFoldDB" id="A0A951J327"/>
<comment type="caution">
    <text evidence="6">The sequence shown here is derived from an EMBL/GenBank/DDBJ whole genome shotgun (WGS) entry which is preliminary data.</text>
</comment>
<keyword evidence="7" id="KW-1185">Reference proteome</keyword>
<reference evidence="6 7" key="1">
    <citation type="journal article" date="2020" name="Syst. Appl. Microbiol.">
        <title>Arthrospiribacter ruber gen. nov., sp. nov., a novel bacterium isolated from Arthrospira cultures.</title>
        <authorList>
            <person name="Waleron M."/>
            <person name="Misztak A."/>
            <person name="Waleron M.M."/>
            <person name="Furmaniak M."/>
            <person name="Mrozik A."/>
            <person name="Waleron K."/>
        </authorList>
    </citation>
    <scope>NUCLEOTIDE SEQUENCE [LARGE SCALE GENOMIC DNA]</scope>
    <source>
        <strain evidence="6 7">DPMB0001</strain>
    </source>
</reference>
<evidence type="ECO:0000256" key="3">
    <source>
        <dbReference type="ARBA" id="ARBA00022679"/>
    </source>
</evidence>
<name>A0A951J327_9BACT</name>
<feature type="transmembrane region" description="Helical" evidence="4">
    <location>
        <begin position="6"/>
        <end position="23"/>
    </location>
</feature>
<keyword evidence="4" id="KW-0812">Transmembrane</keyword>
<accession>A0A951J327</accession>
<keyword evidence="3" id="KW-0808">Transferase</keyword>
<feature type="transmembrane region" description="Helical" evidence="4">
    <location>
        <begin position="305"/>
        <end position="324"/>
    </location>
</feature>
<feature type="transmembrane region" description="Helical" evidence="4">
    <location>
        <begin position="345"/>
        <end position="363"/>
    </location>
</feature>
<dbReference type="PANTHER" id="PTHR43630:SF1">
    <property type="entry name" value="POLY-BETA-1,6-N-ACETYL-D-GLUCOSAMINE SYNTHASE"/>
    <property type="match status" value="1"/>
</dbReference>
<feature type="domain" description="Glycosyltransferase 2-like" evidence="5">
    <location>
        <begin position="40"/>
        <end position="207"/>
    </location>
</feature>
<dbReference type="RefSeq" id="WP_219294106.1">
    <property type="nucleotide sequence ID" value="NZ_RPHB01000014.1"/>
</dbReference>
<dbReference type="GO" id="GO:0016757">
    <property type="term" value="F:glycosyltransferase activity"/>
    <property type="evidence" value="ECO:0007669"/>
    <property type="project" value="UniProtKB-KW"/>
</dbReference>
<comment type="similarity">
    <text evidence="1">Belongs to the glycosyltransferase 2 family.</text>
</comment>